<name>A0A154W3V4_9PROT</name>
<reference evidence="1 2" key="1">
    <citation type="submission" date="2015-12" db="EMBL/GenBank/DDBJ databases">
        <title>Genome sequence of Oceanibaculum pacificum MCCC 1A02656.</title>
        <authorList>
            <person name="Lu L."/>
            <person name="Lai Q."/>
            <person name="Shao Z."/>
            <person name="Qian P."/>
        </authorList>
    </citation>
    <scope>NUCLEOTIDE SEQUENCE [LARGE SCALE GENOMIC DNA]</scope>
    <source>
        <strain evidence="1 2">MCCC 1A02656</strain>
    </source>
</reference>
<comment type="caution">
    <text evidence="1">The sequence shown here is derived from an EMBL/GenBank/DDBJ whole genome shotgun (WGS) entry which is preliminary data.</text>
</comment>
<dbReference type="STRING" id="580166.AUP43_09005"/>
<evidence type="ECO:0000313" key="2">
    <source>
        <dbReference type="Proteomes" id="UP000076400"/>
    </source>
</evidence>
<keyword evidence="2" id="KW-1185">Reference proteome</keyword>
<proteinExistence type="predicted"/>
<evidence type="ECO:0000313" key="1">
    <source>
        <dbReference type="EMBL" id="KZD08137.1"/>
    </source>
</evidence>
<protein>
    <recommendedName>
        <fullName evidence="3">Flagellar basal-body protein FlbY</fullName>
    </recommendedName>
</protein>
<dbReference type="Proteomes" id="UP000076400">
    <property type="component" value="Unassembled WGS sequence"/>
</dbReference>
<dbReference type="RefSeq" id="WP_067556169.1">
    <property type="nucleotide sequence ID" value="NZ_LPXN01000108.1"/>
</dbReference>
<accession>A0A154W3V4</accession>
<sequence>MNAAFAAMTLAQEAPALPVSLASFNNAIDRLFDVLTRETQCIEQRRIKEIGVLQDEKNLVSNDYVKLHRALHENPAPIRALPEEERRQLGQRMVALQDMLGRNMIALASAVEAGERVFQVIKNAVQSKRAETGGYTASGQFSYGVSTPKHETVSVAIDKQI</sequence>
<evidence type="ECO:0008006" key="3">
    <source>
        <dbReference type="Google" id="ProtNLM"/>
    </source>
</evidence>
<dbReference type="OrthoDB" id="7354397at2"/>
<dbReference type="EMBL" id="LPXN01000108">
    <property type="protein sequence ID" value="KZD08137.1"/>
    <property type="molecule type" value="Genomic_DNA"/>
</dbReference>
<dbReference type="AlphaFoldDB" id="A0A154W3V4"/>
<organism evidence="1 2">
    <name type="scientific">Oceanibaculum pacificum</name>
    <dbReference type="NCBI Taxonomy" id="580166"/>
    <lineage>
        <taxon>Bacteria</taxon>
        <taxon>Pseudomonadati</taxon>
        <taxon>Pseudomonadota</taxon>
        <taxon>Alphaproteobacteria</taxon>
        <taxon>Rhodospirillales</taxon>
        <taxon>Oceanibaculaceae</taxon>
        <taxon>Oceanibaculum</taxon>
    </lineage>
</organism>
<gene>
    <name evidence="1" type="ORF">AUP43_09005</name>
</gene>